<keyword evidence="1" id="KW-1133">Transmembrane helix</keyword>
<name>A0A915HUH0_ROMCU</name>
<evidence type="ECO:0000256" key="1">
    <source>
        <dbReference type="SAM" id="Phobius"/>
    </source>
</evidence>
<organism evidence="2 3">
    <name type="scientific">Romanomermis culicivorax</name>
    <name type="common">Nematode worm</name>
    <dbReference type="NCBI Taxonomy" id="13658"/>
    <lineage>
        <taxon>Eukaryota</taxon>
        <taxon>Metazoa</taxon>
        <taxon>Ecdysozoa</taxon>
        <taxon>Nematoda</taxon>
        <taxon>Enoplea</taxon>
        <taxon>Dorylaimia</taxon>
        <taxon>Mermithida</taxon>
        <taxon>Mermithoidea</taxon>
        <taxon>Mermithidae</taxon>
        <taxon>Romanomermis</taxon>
    </lineage>
</organism>
<proteinExistence type="predicted"/>
<dbReference type="WBParaSite" id="nRc.2.0.1.t05191-RA">
    <property type="protein sequence ID" value="nRc.2.0.1.t05191-RA"/>
    <property type="gene ID" value="nRc.2.0.1.g05191"/>
</dbReference>
<keyword evidence="2" id="KW-1185">Reference proteome</keyword>
<evidence type="ECO:0000313" key="3">
    <source>
        <dbReference type="WBParaSite" id="nRc.2.0.1.t05191-RA"/>
    </source>
</evidence>
<keyword evidence="1" id="KW-0472">Membrane</keyword>
<reference evidence="3" key="1">
    <citation type="submission" date="2022-11" db="UniProtKB">
        <authorList>
            <consortium name="WormBaseParasite"/>
        </authorList>
    </citation>
    <scope>IDENTIFICATION</scope>
</reference>
<keyword evidence="1" id="KW-0812">Transmembrane</keyword>
<evidence type="ECO:0000313" key="2">
    <source>
        <dbReference type="Proteomes" id="UP000887565"/>
    </source>
</evidence>
<protein>
    <submittedName>
        <fullName evidence="3">Uncharacterized protein</fullName>
    </submittedName>
</protein>
<accession>A0A915HUH0</accession>
<dbReference type="Proteomes" id="UP000887565">
    <property type="component" value="Unplaced"/>
</dbReference>
<dbReference type="AlphaFoldDB" id="A0A915HUH0"/>
<feature type="transmembrane region" description="Helical" evidence="1">
    <location>
        <begin position="58"/>
        <end position="79"/>
    </location>
</feature>
<sequence length="90" mass="10033">MGGTRSHSEEDSFRLINKLPASEMDDAFIQFPRTLNPGNRMGKTFKGASSWKRTTMKLLLENAGLTGSIFMLYSTIIVIRHGAVDALRKT</sequence>